<proteinExistence type="predicted"/>
<organism evidence="1">
    <name type="scientific">Timema douglasi</name>
    <name type="common">Walking stick</name>
    <dbReference type="NCBI Taxonomy" id="61478"/>
    <lineage>
        <taxon>Eukaryota</taxon>
        <taxon>Metazoa</taxon>
        <taxon>Ecdysozoa</taxon>
        <taxon>Arthropoda</taxon>
        <taxon>Hexapoda</taxon>
        <taxon>Insecta</taxon>
        <taxon>Pterygota</taxon>
        <taxon>Neoptera</taxon>
        <taxon>Polyneoptera</taxon>
        <taxon>Phasmatodea</taxon>
        <taxon>Timematodea</taxon>
        <taxon>Timematoidea</taxon>
        <taxon>Timematidae</taxon>
        <taxon>Timema</taxon>
    </lineage>
</organism>
<sequence>MESRVALIAMTWRSFPEERGWRWLREGGGCDYVGPISPWSHHGEVLSVLKMEVMCECVRQPCDCTQIEWYEDDFSGPVTVPMVSTNSSPPIAMPVQVPPGHVVQQIVDENGALRHVILSPQPPMVPMPPHYLLAIGGYAPTPLKLLACYGIGFEFF</sequence>
<evidence type="ECO:0000313" key="1">
    <source>
        <dbReference type="EMBL" id="CAD7199835.1"/>
    </source>
</evidence>
<dbReference type="AlphaFoldDB" id="A0A7R8VKA9"/>
<dbReference type="EMBL" id="OA567071">
    <property type="protein sequence ID" value="CAD7199835.1"/>
    <property type="molecule type" value="Genomic_DNA"/>
</dbReference>
<name>A0A7R8VKA9_TIMDO</name>
<reference evidence="1" key="1">
    <citation type="submission" date="2020-11" db="EMBL/GenBank/DDBJ databases">
        <authorList>
            <person name="Tran Van P."/>
        </authorList>
    </citation>
    <scope>NUCLEOTIDE SEQUENCE</scope>
</reference>
<protein>
    <submittedName>
        <fullName evidence="1">Uncharacterized protein</fullName>
    </submittedName>
</protein>
<accession>A0A7R8VKA9</accession>
<gene>
    <name evidence="1" type="ORF">TDIB3V08_LOCUS6079</name>
</gene>